<keyword evidence="3" id="KW-0004">4Fe-4S</keyword>
<evidence type="ECO:0000256" key="8">
    <source>
        <dbReference type="ARBA" id="ARBA00023014"/>
    </source>
</evidence>
<evidence type="ECO:0000256" key="4">
    <source>
        <dbReference type="ARBA" id="ARBA00022691"/>
    </source>
</evidence>
<dbReference type="GO" id="GO:0051539">
    <property type="term" value="F:4 iron, 4 sulfur cluster binding"/>
    <property type="evidence" value="ECO:0007669"/>
    <property type="project" value="UniProtKB-KW"/>
</dbReference>
<keyword evidence="15" id="KW-1185">Reference proteome</keyword>
<gene>
    <name evidence="14" type="primary">moaA</name>
    <name evidence="14" type="ORF">FEF09_28490</name>
</gene>
<dbReference type="OrthoDB" id="9763993at2"/>
<dbReference type="PROSITE" id="PS51918">
    <property type="entry name" value="RADICAL_SAM"/>
    <property type="match status" value="1"/>
</dbReference>
<dbReference type="Pfam" id="PF06463">
    <property type="entry name" value="Mob_synth_C"/>
    <property type="match status" value="1"/>
</dbReference>
<dbReference type="EC" id="4.1.99.22" evidence="2"/>
<keyword evidence="9" id="KW-0342">GTP-binding</keyword>
<dbReference type="GO" id="GO:0005525">
    <property type="term" value="F:GTP binding"/>
    <property type="evidence" value="ECO:0007669"/>
    <property type="project" value="UniProtKB-KW"/>
</dbReference>
<dbReference type="InterPro" id="IPR058240">
    <property type="entry name" value="rSAM_sf"/>
</dbReference>
<evidence type="ECO:0000256" key="5">
    <source>
        <dbReference type="ARBA" id="ARBA00022723"/>
    </source>
</evidence>
<dbReference type="InterPro" id="IPR010505">
    <property type="entry name" value="MoaA_twitch"/>
</dbReference>
<dbReference type="NCBIfam" id="TIGR02666">
    <property type="entry name" value="moaA"/>
    <property type="match status" value="1"/>
</dbReference>
<evidence type="ECO:0000256" key="1">
    <source>
        <dbReference type="ARBA" id="ARBA00001966"/>
    </source>
</evidence>
<keyword evidence="7" id="KW-0408">Iron</keyword>
<evidence type="ECO:0000256" key="11">
    <source>
        <dbReference type="ARBA" id="ARBA00023239"/>
    </source>
</evidence>
<dbReference type="SFLD" id="SFLDG01386">
    <property type="entry name" value="main_SPASM_domain-containing"/>
    <property type="match status" value="1"/>
</dbReference>
<dbReference type="GO" id="GO:0006777">
    <property type="term" value="P:Mo-molybdopterin cofactor biosynthetic process"/>
    <property type="evidence" value="ECO:0007669"/>
    <property type="project" value="UniProtKB-KW"/>
</dbReference>
<comment type="caution">
    <text evidence="14">The sequence shown here is derived from an EMBL/GenBank/DDBJ whole genome shotgun (WGS) entry which is preliminary data.</text>
</comment>
<evidence type="ECO:0000256" key="9">
    <source>
        <dbReference type="ARBA" id="ARBA00023134"/>
    </source>
</evidence>
<dbReference type="UniPathway" id="UPA00344"/>
<evidence type="ECO:0000256" key="7">
    <source>
        <dbReference type="ARBA" id="ARBA00023004"/>
    </source>
</evidence>
<protein>
    <recommendedName>
        <fullName evidence="2">GTP 3',8-cyclase</fullName>
        <ecNumber evidence="2">4.1.99.22</ecNumber>
    </recommendedName>
</protein>
<accession>A0A5C6LLI8</accession>
<dbReference type="InterPro" id="IPR013483">
    <property type="entry name" value="MoaA"/>
</dbReference>
<dbReference type="InterPro" id="IPR006638">
    <property type="entry name" value="Elp3/MiaA/NifB-like_rSAM"/>
</dbReference>
<dbReference type="InterPro" id="IPR040064">
    <property type="entry name" value="MoaA-like"/>
</dbReference>
<organism evidence="14 15">
    <name type="scientific">Chitinophaga pinensis</name>
    <dbReference type="NCBI Taxonomy" id="79329"/>
    <lineage>
        <taxon>Bacteria</taxon>
        <taxon>Pseudomonadati</taxon>
        <taxon>Bacteroidota</taxon>
        <taxon>Chitinophagia</taxon>
        <taxon>Chitinophagales</taxon>
        <taxon>Chitinophagaceae</taxon>
        <taxon>Chitinophaga</taxon>
    </lineage>
</organism>
<dbReference type="CDD" id="cd21117">
    <property type="entry name" value="Twitch_MoaA"/>
    <property type="match status" value="1"/>
</dbReference>
<sequence length="326" mass="36567">MIIDSYNRVHDYLRISLTDNCNLRCFYCMPEEEYDFTPASRLMQADEIATLAGIFAANGVRKIRLTGGEPLVRKDAAKIILSLSRLPVELTMTTNGARLHEFTDVLKEADIRSLNISLDTLQADKFMLITRRDLFHQVKSNIDLLLNMGIRVKVNVVMMKGLNDNEINDFVAWTRHTPVHVRFIEFMPFSGNRWTSNKVMSLQEILHTISAAYDFLPLKGGAHDTAKGFIVPGHAGTFSVISTMTEPFCGTCNRMRLTADGKLKNCLFSKGETDLLTALRNKEEILPLIQGNILSKAKELGGQFTGKLEDVHAELIENRSMITIGG</sequence>
<dbReference type="InterPro" id="IPR007197">
    <property type="entry name" value="rSAM"/>
</dbReference>
<dbReference type="InterPro" id="IPR013785">
    <property type="entry name" value="Aldolase_TIM"/>
</dbReference>
<comment type="catalytic activity">
    <reaction evidence="12">
        <text>GTP + AH2 + S-adenosyl-L-methionine = (8S)-3',8-cyclo-7,8-dihydroguanosine 5'-triphosphate + 5'-deoxyadenosine + L-methionine + A + H(+)</text>
        <dbReference type="Rhea" id="RHEA:49576"/>
        <dbReference type="ChEBI" id="CHEBI:13193"/>
        <dbReference type="ChEBI" id="CHEBI:15378"/>
        <dbReference type="ChEBI" id="CHEBI:17319"/>
        <dbReference type="ChEBI" id="CHEBI:17499"/>
        <dbReference type="ChEBI" id="CHEBI:37565"/>
        <dbReference type="ChEBI" id="CHEBI:57844"/>
        <dbReference type="ChEBI" id="CHEBI:59789"/>
        <dbReference type="ChEBI" id="CHEBI:131766"/>
        <dbReference type="EC" id="4.1.99.22"/>
    </reaction>
</comment>
<evidence type="ECO:0000256" key="12">
    <source>
        <dbReference type="ARBA" id="ARBA00048697"/>
    </source>
</evidence>
<keyword evidence="5" id="KW-0479">Metal-binding</keyword>
<evidence type="ECO:0000256" key="3">
    <source>
        <dbReference type="ARBA" id="ARBA00022485"/>
    </source>
</evidence>
<dbReference type="InterPro" id="IPR050105">
    <property type="entry name" value="MoCo_biosynth_MoaA/MoaC"/>
</dbReference>
<dbReference type="CDD" id="cd01335">
    <property type="entry name" value="Radical_SAM"/>
    <property type="match status" value="1"/>
</dbReference>
<keyword evidence="6" id="KW-0547">Nucleotide-binding</keyword>
<keyword evidence="11" id="KW-0456">Lyase</keyword>
<dbReference type="InterPro" id="IPR000385">
    <property type="entry name" value="MoaA_NifB_PqqE_Fe-S-bd_CS"/>
</dbReference>
<dbReference type="SUPFAM" id="SSF102114">
    <property type="entry name" value="Radical SAM enzymes"/>
    <property type="match status" value="1"/>
</dbReference>
<keyword evidence="10" id="KW-0501">Molybdenum cofactor biosynthesis</keyword>
<dbReference type="Pfam" id="PF04055">
    <property type="entry name" value="Radical_SAM"/>
    <property type="match status" value="1"/>
</dbReference>
<comment type="cofactor">
    <cofactor evidence="1">
        <name>[4Fe-4S] cluster</name>
        <dbReference type="ChEBI" id="CHEBI:49883"/>
    </cofactor>
</comment>
<evidence type="ECO:0000313" key="15">
    <source>
        <dbReference type="Proteomes" id="UP000318815"/>
    </source>
</evidence>
<dbReference type="PANTHER" id="PTHR22960">
    <property type="entry name" value="MOLYBDOPTERIN COFACTOR SYNTHESIS PROTEIN A"/>
    <property type="match status" value="1"/>
</dbReference>
<evidence type="ECO:0000259" key="13">
    <source>
        <dbReference type="PROSITE" id="PS51918"/>
    </source>
</evidence>
<dbReference type="EMBL" id="VOHS01000069">
    <property type="protein sequence ID" value="TWV92000.1"/>
    <property type="molecule type" value="Genomic_DNA"/>
</dbReference>
<dbReference type="RefSeq" id="WP_146308234.1">
    <property type="nucleotide sequence ID" value="NZ_VOHS01000069.1"/>
</dbReference>
<reference evidence="14 15" key="1">
    <citation type="submission" date="2019-08" db="EMBL/GenBank/DDBJ databases">
        <title>Whole genome sequencing of chitin degrading bacteria Chitinophaga pinensis YS16.</title>
        <authorList>
            <person name="Singh R.P."/>
            <person name="Manchanda G."/>
            <person name="Maurya I.K."/>
            <person name="Joshi N.K."/>
            <person name="Srivastava A.K."/>
        </authorList>
    </citation>
    <scope>NUCLEOTIDE SEQUENCE [LARGE SCALE GENOMIC DNA]</scope>
    <source>
        <strain evidence="14 15">YS-16</strain>
    </source>
</reference>
<dbReference type="AlphaFoldDB" id="A0A5C6LLI8"/>
<dbReference type="SMART" id="SM00729">
    <property type="entry name" value="Elp3"/>
    <property type="match status" value="1"/>
</dbReference>
<dbReference type="GO" id="GO:0046872">
    <property type="term" value="F:metal ion binding"/>
    <property type="evidence" value="ECO:0007669"/>
    <property type="project" value="UniProtKB-KW"/>
</dbReference>
<proteinExistence type="predicted"/>
<keyword evidence="4" id="KW-0949">S-adenosyl-L-methionine</keyword>
<dbReference type="GO" id="GO:0061798">
    <property type="term" value="F:GTP 3',8'-cyclase activity"/>
    <property type="evidence" value="ECO:0007669"/>
    <property type="project" value="UniProtKB-EC"/>
</dbReference>
<dbReference type="PROSITE" id="PS01305">
    <property type="entry name" value="MOAA_NIFB_PQQE"/>
    <property type="match status" value="1"/>
</dbReference>
<dbReference type="SFLD" id="SFLDS00029">
    <property type="entry name" value="Radical_SAM"/>
    <property type="match status" value="1"/>
</dbReference>
<evidence type="ECO:0000313" key="14">
    <source>
        <dbReference type="EMBL" id="TWV92000.1"/>
    </source>
</evidence>
<evidence type="ECO:0000256" key="6">
    <source>
        <dbReference type="ARBA" id="ARBA00022741"/>
    </source>
</evidence>
<dbReference type="SFLD" id="SFLDG01067">
    <property type="entry name" value="SPASM/twitch_domain_containing"/>
    <property type="match status" value="1"/>
</dbReference>
<dbReference type="GO" id="GO:0061799">
    <property type="term" value="F:cyclic pyranopterin monophosphate synthase activity"/>
    <property type="evidence" value="ECO:0007669"/>
    <property type="project" value="TreeGrafter"/>
</dbReference>
<dbReference type="Gene3D" id="3.20.20.70">
    <property type="entry name" value="Aldolase class I"/>
    <property type="match status" value="1"/>
</dbReference>
<keyword evidence="8" id="KW-0411">Iron-sulfur</keyword>
<evidence type="ECO:0000256" key="2">
    <source>
        <dbReference type="ARBA" id="ARBA00012167"/>
    </source>
</evidence>
<feature type="domain" description="Radical SAM core" evidence="13">
    <location>
        <begin position="5"/>
        <end position="226"/>
    </location>
</feature>
<dbReference type="Proteomes" id="UP000318815">
    <property type="component" value="Unassembled WGS sequence"/>
</dbReference>
<dbReference type="PANTHER" id="PTHR22960:SF0">
    <property type="entry name" value="MOLYBDENUM COFACTOR BIOSYNTHESIS PROTEIN 1"/>
    <property type="match status" value="1"/>
</dbReference>
<dbReference type="SFLD" id="SFLDG01383">
    <property type="entry name" value="cyclic_pyranopterin_phosphate"/>
    <property type="match status" value="1"/>
</dbReference>
<name>A0A5C6LLI8_9BACT</name>
<evidence type="ECO:0000256" key="10">
    <source>
        <dbReference type="ARBA" id="ARBA00023150"/>
    </source>
</evidence>